<evidence type="ECO:0000259" key="1">
    <source>
        <dbReference type="Pfam" id="PF01636"/>
    </source>
</evidence>
<dbReference type="InterPro" id="IPR011009">
    <property type="entry name" value="Kinase-like_dom_sf"/>
</dbReference>
<dbReference type="RefSeq" id="WP_168888482.1">
    <property type="nucleotide sequence ID" value="NZ_JABAHY010000019.1"/>
</dbReference>
<accession>A0A7X8TLP7</accession>
<proteinExistence type="predicted"/>
<dbReference type="Pfam" id="PF01636">
    <property type="entry name" value="APH"/>
    <property type="match status" value="1"/>
</dbReference>
<dbReference type="GO" id="GO:0016740">
    <property type="term" value="F:transferase activity"/>
    <property type="evidence" value="ECO:0007669"/>
    <property type="project" value="UniProtKB-KW"/>
</dbReference>
<dbReference type="SUPFAM" id="SSF56112">
    <property type="entry name" value="Protein kinase-like (PK-like)"/>
    <property type="match status" value="1"/>
</dbReference>
<keyword evidence="2" id="KW-0808">Transferase</keyword>
<sequence>MDHTDRELLTGGNMDPVLRVGDTVRRTAGPWTPAVHRLLRRLNAVSFSEAPRPLGLDEENREILTFIPGEVIADLPPAELWSPALLKDAAAMLRRFHEATAPLIPDKGPWRSATHHPVEVICHNDFAPYNLILRNGRVSGVIDFDMASPGSRLWDLAYLAYRLAPFAEDAVGLEPNRDGDRETRLKLLIEAYGVNYSISEVLEVAAERLDELAEFTDQRAVTTGRSDFTEHAAMYRRDAQRLRTKHGS</sequence>
<dbReference type="InterPro" id="IPR002575">
    <property type="entry name" value="Aminoglycoside_PTrfase"/>
</dbReference>
<protein>
    <submittedName>
        <fullName evidence="2">Phosphotransferase</fullName>
    </submittedName>
</protein>
<dbReference type="EMBL" id="JABAHY010000019">
    <property type="protein sequence ID" value="NLS10998.1"/>
    <property type="molecule type" value="Genomic_DNA"/>
</dbReference>
<evidence type="ECO:0000313" key="3">
    <source>
        <dbReference type="Proteomes" id="UP000523139"/>
    </source>
</evidence>
<name>A0A7X8TLP7_9MICC</name>
<organism evidence="2 3">
    <name type="scientific">Nesterenkonia sedimenti</name>
    <dbReference type="NCBI Taxonomy" id="1463632"/>
    <lineage>
        <taxon>Bacteria</taxon>
        <taxon>Bacillati</taxon>
        <taxon>Actinomycetota</taxon>
        <taxon>Actinomycetes</taxon>
        <taxon>Micrococcales</taxon>
        <taxon>Micrococcaceae</taxon>
        <taxon>Nesterenkonia</taxon>
    </lineage>
</organism>
<dbReference type="Proteomes" id="UP000523139">
    <property type="component" value="Unassembled WGS sequence"/>
</dbReference>
<dbReference type="Gene3D" id="3.90.1200.10">
    <property type="match status" value="1"/>
</dbReference>
<evidence type="ECO:0000313" key="2">
    <source>
        <dbReference type="EMBL" id="NLS10998.1"/>
    </source>
</evidence>
<gene>
    <name evidence="2" type="ORF">HGQ17_13535</name>
</gene>
<keyword evidence="3" id="KW-1185">Reference proteome</keyword>
<comment type="caution">
    <text evidence="2">The sequence shown here is derived from an EMBL/GenBank/DDBJ whole genome shotgun (WGS) entry which is preliminary data.</text>
</comment>
<dbReference type="AlphaFoldDB" id="A0A7X8TLP7"/>
<feature type="domain" description="Aminoglycoside phosphotransferase" evidence="1">
    <location>
        <begin position="118"/>
        <end position="170"/>
    </location>
</feature>
<reference evidence="2 3" key="1">
    <citation type="submission" date="2020-04" db="EMBL/GenBank/DDBJ databases">
        <title>Nesterenkonia sp. nov., isolated from marine sediment.</title>
        <authorList>
            <person name="Zhang G."/>
        </authorList>
    </citation>
    <scope>NUCLEOTIDE SEQUENCE [LARGE SCALE GENOMIC DNA]</scope>
    <source>
        <strain evidence="2 3">MY13</strain>
    </source>
</reference>